<accession>A0A7S1R4H5</accession>
<dbReference type="EMBL" id="HBGF01052882">
    <property type="protein sequence ID" value="CAD9155890.1"/>
    <property type="molecule type" value="Transcribed_RNA"/>
</dbReference>
<evidence type="ECO:0000313" key="2">
    <source>
        <dbReference type="EMBL" id="CAD9155890.1"/>
    </source>
</evidence>
<sequence>MPREFSCKPRFPRPQLVFLFLYFSVYFICVLNWWWFVSFERALFGDNLVNAHLGFNVVGCLTFALLASPFMFLPYRYGAQMSPRDKRNSMIACMGAVFLLHDFPLWLMEFWMVWQWGWIHVLQGVSIILLTGTTAFGFFGVWLGYAWKMSKLLQTHFGSAAFNVGGADNDPNRSRIGGPPGPRI</sequence>
<feature type="transmembrane region" description="Helical" evidence="1">
    <location>
        <begin position="89"/>
        <end position="107"/>
    </location>
</feature>
<reference evidence="2" key="1">
    <citation type="submission" date="2021-01" db="EMBL/GenBank/DDBJ databases">
        <authorList>
            <person name="Corre E."/>
            <person name="Pelletier E."/>
            <person name="Niang G."/>
            <person name="Scheremetjew M."/>
            <person name="Finn R."/>
            <person name="Kale V."/>
            <person name="Holt S."/>
            <person name="Cochrane G."/>
            <person name="Meng A."/>
            <person name="Brown T."/>
            <person name="Cohen L."/>
        </authorList>
    </citation>
    <scope>NUCLEOTIDE SEQUENCE</scope>
    <source>
        <strain evidence="2">CCAP 1951/1</strain>
    </source>
</reference>
<dbReference type="AlphaFoldDB" id="A0A7S1R4H5"/>
<evidence type="ECO:0000256" key="1">
    <source>
        <dbReference type="SAM" id="Phobius"/>
    </source>
</evidence>
<keyword evidence="1" id="KW-0812">Transmembrane</keyword>
<proteinExistence type="predicted"/>
<name>A0A7S1R4H5_NEODS</name>
<feature type="transmembrane region" description="Helical" evidence="1">
    <location>
        <begin position="55"/>
        <end position="77"/>
    </location>
</feature>
<feature type="transmembrane region" description="Helical" evidence="1">
    <location>
        <begin position="16"/>
        <end position="35"/>
    </location>
</feature>
<protein>
    <submittedName>
        <fullName evidence="2">Uncharacterized protein</fullName>
    </submittedName>
</protein>
<keyword evidence="1" id="KW-1133">Transmembrane helix</keyword>
<gene>
    <name evidence="2" type="ORF">NDES1114_LOCUS35404</name>
</gene>
<feature type="transmembrane region" description="Helical" evidence="1">
    <location>
        <begin position="127"/>
        <end position="147"/>
    </location>
</feature>
<organism evidence="2">
    <name type="scientific">Neobodo designis</name>
    <name type="common">Flagellated protozoan</name>
    <name type="synonym">Bodo designis</name>
    <dbReference type="NCBI Taxonomy" id="312471"/>
    <lineage>
        <taxon>Eukaryota</taxon>
        <taxon>Discoba</taxon>
        <taxon>Euglenozoa</taxon>
        <taxon>Kinetoplastea</taxon>
        <taxon>Metakinetoplastina</taxon>
        <taxon>Neobodonida</taxon>
        <taxon>Neobodo</taxon>
    </lineage>
</organism>
<keyword evidence="1" id="KW-0472">Membrane</keyword>